<proteinExistence type="predicted"/>
<keyword evidence="3" id="KW-0812">Transmembrane</keyword>
<keyword evidence="3" id="KW-1133">Transmembrane helix</keyword>
<protein>
    <recommendedName>
        <fullName evidence="4">Chalcone/stilbene synthase N-terminal domain-containing protein</fullName>
    </recommendedName>
</protein>
<accession>A0ABD1NKP7</accession>
<organism evidence="5 6">
    <name type="scientific">Flemingia macrophylla</name>
    <dbReference type="NCBI Taxonomy" id="520843"/>
    <lineage>
        <taxon>Eukaryota</taxon>
        <taxon>Viridiplantae</taxon>
        <taxon>Streptophyta</taxon>
        <taxon>Embryophyta</taxon>
        <taxon>Tracheophyta</taxon>
        <taxon>Spermatophyta</taxon>
        <taxon>Magnoliopsida</taxon>
        <taxon>eudicotyledons</taxon>
        <taxon>Gunneridae</taxon>
        <taxon>Pentapetalae</taxon>
        <taxon>rosids</taxon>
        <taxon>fabids</taxon>
        <taxon>Fabales</taxon>
        <taxon>Fabaceae</taxon>
        <taxon>Papilionoideae</taxon>
        <taxon>50 kb inversion clade</taxon>
        <taxon>NPAAA clade</taxon>
        <taxon>indigoferoid/millettioid clade</taxon>
        <taxon>Phaseoleae</taxon>
        <taxon>Flemingia</taxon>
    </lineage>
</organism>
<dbReference type="InterPro" id="IPR001099">
    <property type="entry name" value="Chalcone/stilbene_synt_N"/>
</dbReference>
<dbReference type="PANTHER" id="PTHR11877">
    <property type="entry name" value="HYDROXYMETHYLGLUTARYL-COA SYNTHASE"/>
    <property type="match status" value="1"/>
</dbReference>
<dbReference type="EMBL" id="JBGMDY010000001">
    <property type="protein sequence ID" value="KAL2348719.1"/>
    <property type="molecule type" value="Genomic_DNA"/>
</dbReference>
<dbReference type="GO" id="GO:0016746">
    <property type="term" value="F:acyltransferase activity"/>
    <property type="evidence" value="ECO:0007669"/>
    <property type="project" value="UniProtKB-KW"/>
</dbReference>
<keyword evidence="3" id="KW-0472">Membrane</keyword>
<dbReference type="InterPro" id="IPR011141">
    <property type="entry name" value="Polyketide_synthase_type-III"/>
</dbReference>
<keyword evidence="2" id="KW-0012">Acyltransferase</keyword>
<evidence type="ECO:0000313" key="5">
    <source>
        <dbReference type="EMBL" id="KAL2348719.1"/>
    </source>
</evidence>
<dbReference type="PANTHER" id="PTHR11877:SF14">
    <property type="entry name" value="CHALCONE SYNTHASE"/>
    <property type="match status" value="1"/>
</dbReference>
<feature type="transmembrane region" description="Helical" evidence="3">
    <location>
        <begin position="331"/>
        <end position="348"/>
    </location>
</feature>
<evidence type="ECO:0000259" key="4">
    <source>
        <dbReference type="Pfam" id="PF00195"/>
    </source>
</evidence>
<name>A0ABD1NKP7_9FABA</name>
<dbReference type="InterPro" id="IPR016039">
    <property type="entry name" value="Thiolase-like"/>
</dbReference>
<keyword evidence="6" id="KW-1185">Reference proteome</keyword>
<evidence type="ECO:0000256" key="3">
    <source>
        <dbReference type="SAM" id="Phobius"/>
    </source>
</evidence>
<evidence type="ECO:0000256" key="2">
    <source>
        <dbReference type="ARBA" id="ARBA00023315"/>
    </source>
</evidence>
<evidence type="ECO:0000256" key="1">
    <source>
        <dbReference type="ARBA" id="ARBA00022679"/>
    </source>
</evidence>
<dbReference type="Gene3D" id="3.40.47.10">
    <property type="match status" value="1"/>
</dbReference>
<keyword evidence="1" id="KW-0808">Transferase</keyword>
<gene>
    <name evidence="5" type="ORF">Fmac_002719</name>
</gene>
<reference evidence="5 6" key="1">
    <citation type="submission" date="2024-08" db="EMBL/GenBank/DDBJ databases">
        <title>Insights into the chromosomal genome structure of Flemingia macrophylla.</title>
        <authorList>
            <person name="Ding Y."/>
            <person name="Zhao Y."/>
            <person name="Bi W."/>
            <person name="Wu M."/>
            <person name="Zhao G."/>
            <person name="Gong Y."/>
            <person name="Li W."/>
            <person name="Zhang P."/>
        </authorList>
    </citation>
    <scope>NUCLEOTIDE SEQUENCE [LARGE SCALE GENOMIC DNA]</scope>
    <source>
        <strain evidence="5">DYQJB</strain>
        <tissue evidence="5">Leaf</tissue>
    </source>
</reference>
<dbReference type="Pfam" id="PF00195">
    <property type="entry name" value="Chal_sti_synt_N"/>
    <property type="match status" value="1"/>
</dbReference>
<sequence length="357" mass="40899">MMYQQGCFAGDTVLYLAKDLTENKSARVLVVCSEITTVTFRGSSETHLDSLVGQKLFGDGTAAVIVGALWSGRSRNNFEEHREERLGGLCADRDQQLELAVLDRSPGLRLRPPPCCAKLPPLLHVKPLRLPHEDHHQNLPHHATSQINTPSDLQAHSHLNLTLLVPLYLRILHLPRRTTLSSHLLPRRSHHLEATLPQTLRFRKASGMPSKSSSHAWHVFAATSSKYSRTYHHPCMVEVCMNDPRPCPRREVFSRRGKERGRHRREITLQYHEIMLKILEMSFVLNFLSFSCEKTSRASPENLDKVEDYFPQLDHEIQFIGNMLESMIEEISILLCIVVTIITLMIRFEQLVIRIRC</sequence>
<dbReference type="SUPFAM" id="SSF53901">
    <property type="entry name" value="Thiolase-like"/>
    <property type="match status" value="1"/>
</dbReference>
<dbReference type="Proteomes" id="UP001603857">
    <property type="component" value="Unassembled WGS sequence"/>
</dbReference>
<evidence type="ECO:0000313" key="6">
    <source>
        <dbReference type="Proteomes" id="UP001603857"/>
    </source>
</evidence>
<feature type="domain" description="Chalcone/stilbene synthase N-terminal" evidence="4">
    <location>
        <begin position="1"/>
        <end position="68"/>
    </location>
</feature>
<dbReference type="AlphaFoldDB" id="A0ABD1NKP7"/>
<comment type="caution">
    <text evidence="5">The sequence shown here is derived from an EMBL/GenBank/DDBJ whole genome shotgun (WGS) entry which is preliminary data.</text>
</comment>